<protein>
    <submittedName>
        <fullName evidence="2">Uncharacterized protein</fullName>
    </submittedName>
</protein>
<dbReference type="AlphaFoldDB" id="A0A9W7L7J2"/>
<name>A0A9W7L7J2_9STRA</name>
<comment type="caution">
    <text evidence="2">The sequence shown here is derived from an EMBL/GenBank/DDBJ whole genome shotgun (WGS) entry which is preliminary data.</text>
</comment>
<evidence type="ECO:0000313" key="3">
    <source>
        <dbReference type="Proteomes" id="UP001165082"/>
    </source>
</evidence>
<evidence type="ECO:0000256" key="1">
    <source>
        <dbReference type="SAM" id="MobiDB-lite"/>
    </source>
</evidence>
<proteinExistence type="predicted"/>
<feature type="non-terminal residue" evidence="2">
    <location>
        <position position="1"/>
    </location>
</feature>
<gene>
    <name evidence="2" type="ORF">TrRE_jg2484</name>
</gene>
<accession>A0A9W7L7J2</accession>
<dbReference type="Gene3D" id="3.40.50.150">
    <property type="entry name" value="Vaccinia Virus protein VP39"/>
    <property type="match status" value="1"/>
</dbReference>
<dbReference type="Pfam" id="PF10294">
    <property type="entry name" value="Methyltransf_16"/>
    <property type="match status" value="1"/>
</dbReference>
<evidence type="ECO:0000313" key="2">
    <source>
        <dbReference type="EMBL" id="GMI37870.1"/>
    </source>
</evidence>
<dbReference type="InterPro" id="IPR029063">
    <property type="entry name" value="SAM-dependent_MTases_sf"/>
</dbReference>
<keyword evidence="3" id="KW-1185">Reference proteome</keyword>
<dbReference type="InterPro" id="IPR019410">
    <property type="entry name" value="Methyltransf_16"/>
</dbReference>
<feature type="region of interest" description="Disordered" evidence="1">
    <location>
        <begin position="106"/>
        <end position="136"/>
    </location>
</feature>
<sequence>MAELGSGVGITGAVAGEYCRRRGVGTVTVTDGMEDVMELLRRNVGGGGDGRVRVERNFWMEGERNTRYGVVFGSDLVYERRGKEMVESLGGEVKRILEVTVQGDHDEGGGGVLQGGQGGQGGQGERGDADDSDSELDVTPYAYPYVPHPSHRPFILFLTRRSYPLPLLINTLTAKGLTYKGLAEGGQRDIFDNDIDGLSDLWRDAVLVFVNSGE</sequence>
<dbReference type="Proteomes" id="UP001165082">
    <property type="component" value="Unassembled WGS sequence"/>
</dbReference>
<feature type="compositionally biased region" description="Gly residues" evidence="1">
    <location>
        <begin position="109"/>
        <end position="124"/>
    </location>
</feature>
<organism evidence="2 3">
    <name type="scientific">Triparma retinervis</name>
    <dbReference type="NCBI Taxonomy" id="2557542"/>
    <lineage>
        <taxon>Eukaryota</taxon>
        <taxon>Sar</taxon>
        <taxon>Stramenopiles</taxon>
        <taxon>Ochrophyta</taxon>
        <taxon>Bolidophyceae</taxon>
        <taxon>Parmales</taxon>
        <taxon>Triparmaceae</taxon>
        <taxon>Triparma</taxon>
    </lineage>
</organism>
<dbReference type="OrthoDB" id="202566at2759"/>
<reference evidence="2" key="1">
    <citation type="submission" date="2022-07" db="EMBL/GenBank/DDBJ databases">
        <title>Genome analysis of Parmales, a sister group of diatoms, reveals the evolutionary specialization of diatoms from phago-mixotrophs to photoautotrophs.</title>
        <authorList>
            <person name="Ban H."/>
            <person name="Sato S."/>
            <person name="Yoshikawa S."/>
            <person name="Kazumasa Y."/>
            <person name="Nakamura Y."/>
            <person name="Ichinomiya M."/>
            <person name="Saitoh K."/>
            <person name="Sato N."/>
            <person name="Blanc-Mathieu R."/>
            <person name="Endo H."/>
            <person name="Kuwata A."/>
            <person name="Ogata H."/>
        </authorList>
    </citation>
    <scope>NUCLEOTIDE SEQUENCE</scope>
</reference>
<dbReference type="EMBL" id="BRXZ01007994">
    <property type="protein sequence ID" value="GMI37870.1"/>
    <property type="molecule type" value="Genomic_DNA"/>
</dbReference>